<organism evidence="2">
    <name type="scientific">Cedratvirus lausannensis</name>
    <dbReference type="NCBI Taxonomy" id="2023205"/>
    <lineage>
        <taxon>Viruses</taxon>
        <taxon>Pithoviruses</taxon>
        <taxon>Orthocedratvirinae</taxon>
        <taxon>Alphacedratvirus</taxon>
        <taxon>Alphacedratvirus francolausannense</taxon>
    </lineage>
</organism>
<name>A0A285PXG2_9VIRU</name>
<gene>
    <name evidence="2" type="ORF">BQ9231_00441</name>
</gene>
<keyword evidence="1" id="KW-0812">Transmembrane</keyword>
<keyword evidence="3" id="KW-1185">Reference proteome</keyword>
<evidence type="ECO:0000313" key="3">
    <source>
        <dbReference type="Proteomes" id="UP000274850"/>
    </source>
</evidence>
<dbReference type="Proteomes" id="UP000274850">
    <property type="component" value="Segment"/>
</dbReference>
<feature type="transmembrane region" description="Helical" evidence="1">
    <location>
        <begin position="12"/>
        <end position="34"/>
    </location>
</feature>
<protein>
    <submittedName>
        <fullName evidence="2">Uncharacterized protein</fullName>
    </submittedName>
</protein>
<evidence type="ECO:0000256" key="1">
    <source>
        <dbReference type="SAM" id="Phobius"/>
    </source>
</evidence>
<proteinExistence type="predicted"/>
<reference evidence="2" key="1">
    <citation type="submission" date="2017-08" db="EMBL/GenBank/DDBJ databases">
        <authorList>
            <person name="de Groot N.N."/>
        </authorList>
    </citation>
    <scope>NUCLEOTIDE SEQUENCE</scope>
</reference>
<accession>A0A285PXG2</accession>
<sequence length="35" mass="4172">MAQTLVQSVLKSYSYAIAKIFYPLTWLFYITLWVI</sequence>
<keyword evidence="1" id="KW-1133">Transmembrane helix</keyword>
<keyword evidence="1" id="KW-0472">Membrane</keyword>
<dbReference type="EMBL" id="LT907979">
    <property type="protein sequence ID" value="SOB74324.1"/>
    <property type="molecule type" value="Genomic_DNA"/>
</dbReference>
<evidence type="ECO:0000313" key="2">
    <source>
        <dbReference type="EMBL" id="SOB74324.1"/>
    </source>
</evidence>